<feature type="region of interest" description="Disordered" evidence="1">
    <location>
        <begin position="164"/>
        <end position="220"/>
    </location>
</feature>
<feature type="region of interest" description="Disordered" evidence="1">
    <location>
        <begin position="1"/>
        <end position="39"/>
    </location>
</feature>
<keyword evidence="3" id="KW-1185">Reference proteome</keyword>
<comment type="caution">
    <text evidence="2">The sequence shown here is derived from an EMBL/GenBank/DDBJ whole genome shotgun (WGS) entry which is preliminary data.</text>
</comment>
<gene>
    <name evidence="2" type="ORF">Pmani_039124</name>
</gene>
<evidence type="ECO:0000313" key="2">
    <source>
        <dbReference type="EMBL" id="KAK4287819.1"/>
    </source>
</evidence>
<feature type="compositionally biased region" description="Low complexity" evidence="1">
    <location>
        <begin position="11"/>
        <end position="32"/>
    </location>
</feature>
<dbReference type="EMBL" id="JAWZYT010006645">
    <property type="protein sequence ID" value="KAK4287819.1"/>
    <property type="molecule type" value="Genomic_DNA"/>
</dbReference>
<dbReference type="Proteomes" id="UP001292094">
    <property type="component" value="Unassembled WGS sequence"/>
</dbReference>
<dbReference type="AlphaFoldDB" id="A0AAE1NER4"/>
<accession>A0AAE1NER4</accession>
<feature type="compositionally biased region" description="Gly residues" evidence="1">
    <location>
        <begin position="164"/>
        <end position="189"/>
    </location>
</feature>
<protein>
    <submittedName>
        <fullName evidence="2">Uncharacterized protein</fullName>
    </submittedName>
</protein>
<evidence type="ECO:0000313" key="3">
    <source>
        <dbReference type="Proteomes" id="UP001292094"/>
    </source>
</evidence>
<name>A0AAE1NER4_9EUCA</name>
<organism evidence="2 3">
    <name type="scientific">Petrolisthes manimaculis</name>
    <dbReference type="NCBI Taxonomy" id="1843537"/>
    <lineage>
        <taxon>Eukaryota</taxon>
        <taxon>Metazoa</taxon>
        <taxon>Ecdysozoa</taxon>
        <taxon>Arthropoda</taxon>
        <taxon>Crustacea</taxon>
        <taxon>Multicrustacea</taxon>
        <taxon>Malacostraca</taxon>
        <taxon>Eumalacostraca</taxon>
        <taxon>Eucarida</taxon>
        <taxon>Decapoda</taxon>
        <taxon>Pleocyemata</taxon>
        <taxon>Anomura</taxon>
        <taxon>Galatheoidea</taxon>
        <taxon>Porcellanidae</taxon>
        <taxon>Petrolisthes</taxon>
    </lineage>
</organism>
<evidence type="ECO:0000256" key="1">
    <source>
        <dbReference type="SAM" id="MobiDB-lite"/>
    </source>
</evidence>
<reference evidence="2" key="1">
    <citation type="submission" date="2023-11" db="EMBL/GenBank/DDBJ databases">
        <title>Genome assemblies of two species of porcelain crab, Petrolisthes cinctipes and Petrolisthes manimaculis (Anomura: Porcellanidae).</title>
        <authorList>
            <person name="Angst P."/>
        </authorList>
    </citation>
    <scope>NUCLEOTIDE SEQUENCE</scope>
    <source>
        <strain evidence="2">PB745_02</strain>
        <tissue evidence="2">Gill</tissue>
    </source>
</reference>
<sequence>MRRKRKKDVQKQQQKQQQRNNDNDNNNSNPDDLPSHDLDPNIDLTAKIATLRDLRACRVLSKFADQFLGMVSVANSHRSYAQGYQYLLLADNLATLLGESGYTDEERGYRGKVETLSQACSIGVVDLMGASVGGLGGFGGVGAGLGGLGGAGAGLGGLGGAGGGPGGSGGSGGGPGGSGGGFEAGGEQLGDGRKESGGWGRATAPPSPTPTPILTPIRLR</sequence>
<proteinExistence type="predicted"/>